<sequence>MPTETPNPLLTPSELPYQLPPFAEITVAHYRPALEQGMAEQRAEVAAITADPEPAGFDNTLEALERSGTLLRRATAVFSNHVSSDGDESLRALSEELQPLLSEHQDAIMLDRALFARVDAVHAELDELDLTEEQRELVRRWHRDMTEAGAALDEDAQQRLREINSRLAVLSSRFQQRVVAAMKDGAVPVTDEAELDGLDEGARTTAARAAEAAGHPGGWLITCTNYTNHPWLARLHSRPLRQRLFEAQTGRGGPGPHDTEPLVLELVRLRAERAALLGFPDHASVVTAAGTARTPQAVRDRFDPMARAVAANVAAEKQALQEEVERHCTETETEPFALRPWDWAYYTERLRQRRYALDLDGLRPWFEAERVLTEGVFAAATLVYGLTFTERTDLRGYRDDVRVFEVHDSDGSGLGLYLLDLHTRDTKNGGAWMNSLVLQNRLHDERPVVVNNLNVSPPAPGQPTLLTLSEVTTLFHEFGHALHALLSDVTYPRFSGTRVPRDFVEFPSQVNEMWIQHPDVLARYARHVETGEPLPAEQLARLGEAATFNQGFLTAENLASALLDQEWHALPAGTEITSVDAFEAEALARIELDEECVPPRYHSRYFAHVFANSYDARYYSYLWSEVLDADTVAWFDEHGGLSRENGDHFRRELLSRGSSRDPMDSYRAFRGRDPEQGPLLARRGLA</sequence>
<dbReference type="SUPFAM" id="SSF55486">
    <property type="entry name" value="Metalloproteases ('zincins'), catalytic domain"/>
    <property type="match status" value="1"/>
</dbReference>
<evidence type="ECO:0000259" key="9">
    <source>
        <dbReference type="Pfam" id="PF01432"/>
    </source>
</evidence>
<dbReference type="PANTHER" id="PTHR43660">
    <property type="entry name" value="DIPEPTIDYL CARBOXYPEPTIDASE"/>
    <property type="match status" value="1"/>
</dbReference>
<keyword evidence="5 7" id="KW-0862">Zinc</keyword>
<keyword evidence="4 7" id="KW-0378">Hydrolase</keyword>
<accession>A0A367Z2S1</accession>
<dbReference type="EMBL" id="QOUI01000001">
    <property type="protein sequence ID" value="RCK71531.1"/>
    <property type="molecule type" value="Genomic_DNA"/>
</dbReference>
<reference evidence="10 11" key="1">
    <citation type="submission" date="2018-07" db="EMBL/GenBank/DDBJ databases">
        <title>Desertimonas flava gen. nov. sp. nov.</title>
        <authorList>
            <person name="Liu S."/>
        </authorList>
    </citation>
    <scope>NUCLEOTIDE SEQUENCE [LARGE SCALE GENOMIC DNA]</scope>
    <source>
        <strain evidence="10 11">16Sb5-5</strain>
    </source>
</reference>
<dbReference type="Pfam" id="PF01432">
    <property type="entry name" value="Peptidase_M3"/>
    <property type="match status" value="1"/>
</dbReference>
<comment type="similarity">
    <text evidence="1 7">Belongs to the peptidase M3 family.</text>
</comment>
<feature type="domain" description="Peptidase M3A/M3B catalytic" evidence="9">
    <location>
        <begin position="234"/>
        <end position="684"/>
    </location>
</feature>
<evidence type="ECO:0000256" key="5">
    <source>
        <dbReference type="ARBA" id="ARBA00022833"/>
    </source>
</evidence>
<comment type="caution">
    <text evidence="10">The sequence shown here is derived from an EMBL/GenBank/DDBJ whole genome shotgun (WGS) entry which is preliminary data.</text>
</comment>
<keyword evidence="6 7" id="KW-0482">Metalloprotease</keyword>
<gene>
    <name evidence="10" type="ORF">DT076_02315</name>
</gene>
<dbReference type="AlphaFoldDB" id="A0A367Z2S1"/>
<dbReference type="GO" id="GO:0046872">
    <property type="term" value="F:metal ion binding"/>
    <property type="evidence" value="ECO:0007669"/>
    <property type="project" value="UniProtKB-UniRule"/>
</dbReference>
<dbReference type="Gene3D" id="3.40.390.10">
    <property type="entry name" value="Collagenase (Catalytic Domain)"/>
    <property type="match status" value="1"/>
</dbReference>
<dbReference type="InterPro" id="IPR034005">
    <property type="entry name" value="M3A_DCP"/>
</dbReference>
<evidence type="ECO:0000256" key="4">
    <source>
        <dbReference type="ARBA" id="ARBA00022801"/>
    </source>
</evidence>
<dbReference type="InterPro" id="IPR024079">
    <property type="entry name" value="MetalloPept_cat_dom_sf"/>
</dbReference>
<evidence type="ECO:0000256" key="8">
    <source>
        <dbReference type="SAM" id="MobiDB-lite"/>
    </source>
</evidence>
<evidence type="ECO:0000256" key="7">
    <source>
        <dbReference type="RuleBase" id="RU003435"/>
    </source>
</evidence>
<keyword evidence="2 7" id="KW-0645">Protease</keyword>
<keyword evidence="3 7" id="KW-0479">Metal-binding</keyword>
<dbReference type="GO" id="GO:0005829">
    <property type="term" value="C:cytosol"/>
    <property type="evidence" value="ECO:0007669"/>
    <property type="project" value="TreeGrafter"/>
</dbReference>
<evidence type="ECO:0000256" key="2">
    <source>
        <dbReference type="ARBA" id="ARBA00022670"/>
    </source>
</evidence>
<dbReference type="Gene3D" id="1.20.1050.40">
    <property type="entry name" value="Endopeptidase. Chain P, domain 1"/>
    <property type="match status" value="1"/>
</dbReference>
<dbReference type="InterPro" id="IPR001567">
    <property type="entry name" value="Pept_M3A_M3B_dom"/>
</dbReference>
<protein>
    <submittedName>
        <fullName evidence="10">M3 family peptidase</fullName>
    </submittedName>
</protein>
<evidence type="ECO:0000313" key="10">
    <source>
        <dbReference type="EMBL" id="RCK71531.1"/>
    </source>
</evidence>
<dbReference type="InterPro" id="IPR024077">
    <property type="entry name" value="Neurolysin/TOP_dom2"/>
</dbReference>
<comment type="cofactor">
    <cofactor evidence="7">
        <name>Zn(2+)</name>
        <dbReference type="ChEBI" id="CHEBI:29105"/>
    </cofactor>
    <text evidence="7">Binds 1 zinc ion.</text>
</comment>
<organism evidence="10 11">
    <name type="scientific">Desertihabitans brevis</name>
    <dbReference type="NCBI Taxonomy" id="2268447"/>
    <lineage>
        <taxon>Bacteria</taxon>
        <taxon>Bacillati</taxon>
        <taxon>Actinomycetota</taxon>
        <taxon>Actinomycetes</taxon>
        <taxon>Propionibacteriales</taxon>
        <taxon>Propionibacteriaceae</taxon>
        <taxon>Desertihabitans</taxon>
    </lineage>
</organism>
<dbReference type="PANTHER" id="PTHR43660:SF1">
    <property type="entry name" value="DIPEPTIDYL CARBOXYPEPTIDASE"/>
    <property type="match status" value="1"/>
</dbReference>
<name>A0A367Z2S1_9ACTN</name>
<evidence type="ECO:0000256" key="1">
    <source>
        <dbReference type="ARBA" id="ARBA00006040"/>
    </source>
</evidence>
<keyword evidence="11" id="KW-1185">Reference proteome</keyword>
<dbReference type="Gene3D" id="1.10.1370.10">
    <property type="entry name" value="Neurolysin, domain 3"/>
    <property type="match status" value="1"/>
</dbReference>
<evidence type="ECO:0000256" key="6">
    <source>
        <dbReference type="ARBA" id="ARBA00023049"/>
    </source>
</evidence>
<dbReference type="FunFam" id="3.40.390.10:FF:000009">
    <property type="entry name" value="Oligopeptidase A"/>
    <property type="match status" value="1"/>
</dbReference>
<dbReference type="CDD" id="cd06456">
    <property type="entry name" value="M3A_DCP"/>
    <property type="match status" value="1"/>
</dbReference>
<evidence type="ECO:0000256" key="3">
    <source>
        <dbReference type="ARBA" id="ARBA00022723"/>
    </source>
</evidence>
<dbReference type="GO" id="GO:0006508">
    <property type="term" value="P:proteolysis"/>
    <property type="evidence" value="ECO:0007669"/>
    <property type="project" value="UniProtKB-KW"/>
</dbReference>
<proteinExistence type="inferred from homology"/>
<dbReference type="GO" id="GO:0004222">
    <property type="term" value="F:metalloendopeptidase activity"/>
    <property type="evidence" value="ECO:0007669"/>
    <property type="project" value="InterPro"/>
</dbReference>
<evidence type="ECO:0000313" key="11">
    <source>
        <dbReference type="Proteomes" id="UP000252770"/>
    </source>
</evidence>
<feature type="region of interest" description="Disordered" evidence="8">
    <location>
        <begin position="657"/>
        <end position="686"/>
    </location>
</feature>
<dbReference type="Proteomes" id="UP000252770">
    <property type="component" value="Unassembled WGS sequence"/>
</dbReference>
<dbReference type="InterPro" id="IPR024080">
    <property type="entry name" value="Neurolysin/TOP_N"/>
</dbReference>
<dbReference type="GO" id="GO:0004180">
    <property type="term" value="F:carboxypeptidase activity"/>
    <property type="evidence" value="ECO:0007669"/>
    <property type="project" value="TreeGrafter"/>
</dbReference>
<dbReference type="InterPro" id="IPR045090">
    <property type="entry name" value="Pept_M3A_M3B"/>
</dbReference>